<gene>
    <name evidence="2" type="ORF">L2A60_16990</name>
</gene>
<dbReference type="InterPro" id="IPR006837">
    <property type="entry name" value="Divergent_DAC"/>
</dbReference>
<dbReference type="CDD" id="cd10936">
    <property type="entry name" value="CE4_DAC2"/>
    <property type="match status" value="1"/>
</dbReference>
<dbReference type="Gene3D" id="3.20.20.370">
    <property type="entry name" value="Glycoside hydrolase/deacetylase"/>
    <property type="match status" value="1"/>
</dbReference>
<protein>
    <submittedName>
        <fullName evidence="2">Divergent polysaccharide deacetylase family protein</fullName>
    </submittedName>
</protein>
<organism evidence="2 3">
    <name type="scientific">Acidiphilium iwatense</name>
    <dbReference type="NCBI Taxonomy" id="768198"/>
    <lineage>
        <taxon>Bacteria</taxon>
        <taxon>Pseudomonadati</taxon>
        <taxon>Pseudomonadota</taxon>
        <taxon>Alphaproteobacteria</taxon>
        <taxon>Acetobacterales</taxon>
        <taxon>Acidocellaceae</taxon>
        <taxon>Acidiphilium</taxon>
    </lineage>
</organism>
<dbReference type="Proteomes" id="UP001521209">
    <property type="component" value="Unassembled WGS sequence"/>
</dbReference>
<keyword evidence="3" id="KW-1185">Reference proteome</keyword>
<dbReference type="RefSeq" id="WP_235705653.1">
    <property type="nucleotide sequence ID" value="NZ_JAKGBZ010000048.1"/>
</dbReference>
<sequence>MRIPRSLAAFWIAILTIVILGAGWLQYLGPIKSRLHPAPQQGAAGIPAPSPFLLAASPVDPAWKIPHPGPYGVVPMRYYAARASLPTENLPYIAIMVAGLGDAKAASLAAVRDLPPAVSLALTPYGAHIARIEVAARAAGHETILGLPMQVAGEPATTAGDQALHAGSSAMRNHKRLDWALSRVAGYAGTTDAVGLAAPETYLAHPSAAAWLAKHLAADGVFLIVATPGIKLPSGIAGRRADILIHPSQGVAAEKQALGRLAAIATQKGSAFGVLAMPAPRAIRVLATWCKGLKAHGYTLVPVSALTTQETAP</sequence>
<evidence type="ECO:0000313" key="3">
    <source>
        <dbReference type="Proteomes" id="UP001521209"/>
    </source>
</evidence>
<comment type="caution">
    <text evidence="2">The sequence shown here is derived from an EMBL/GenBank/DDBJ whole genome shotgun (WGS) entry which is preliminary data.</text>
</comment>
<keyword evidence="1" id="KW-0812">Transmembrane</keyword>
<dbReference type="Pfam" id="PF04748">
    <property type="entry name" value="Polysacc_deac_2"/>
    <property type="match status" value="1"/>
</dbReference>
<keyword evidence="1" id="KW-0472">Membrane</keyword>
<feature type="transmembrane region" description="Helical" evidence="1">
    <location>
        <begin position="7"/>
        <end position="27"/>
    </location>
</feature>
<name>A0ABS9E098_9PROT</name>
<accession>A0ABS9E098</accession>
<dbReference type="EMBL" id="JAKGBZ010000048">
    <property type="protein sequence ID" value="MCF3948369.1"/>
    <property type="molecule type" value="Genomic_DNA"/>
</dbReference>
<dbReference type="PANTHER" id="PTHR30105">
    <property type="entry name" value="UNCHARACTERIZED YIBQ-RELATED"/>
    <property type="match status" value="1"/>
</dbReference>
<dbReference type="InterPro" id="IPR011330">
    <property type="entry name" value="Glyco_hydro/deAcase_b/a-brl"/>
</dbReference>
<dbReference type="SUPFAM" id="SSF88713">
    <property type="entry name" value="Glycoside hydrolase/deacetylase"/>
    <property type="match status" value="1"/>
</dbReference>
<reference evidence="2 3" key="1">
    <citation type="submission" date="2022-01" db="EMBL/GenBank/DDBJ databases">
        <authorList>
            <person name="Won M."/>
            <person name="Kim S.-J."/>
            <person name="Kwon S.-W."/>
        </authorList>
    </citation>
    <scope>NUCLEOTIDE SEQUENCE [LARGE SCALE GENOMIC DNA]</scope>
    <source>
        <strain evidence="2 3">KCTC 23505</strain>
    </source>
</reference>
<proteinExistence type="predicted"/>
<dbReference type="PANTHER" id="PTHR30105:SF2">
    <property type="entry name" value="DIVERGENT POLYSACCHARIDE DEACETYLASE SUPERFAMILY"/>
    <property type="match status" value="1"/>
</dbReference>
<evidence type="ECO:0000313" key="2">
    <source>
        <dbReference type="EMBL" id="MCF3948369.1"/>
    </source>
</evidence>
<keyword evidence="1" id="KW-1133">Transmembrane helix</keyword>
<evidence type="ECO:0000256" key="1">
    <source>
        <dbReference type="SAM" id="Phobius"/>
    </source>
</evidence>